<keyword evidence="1" id="KW-1133">Transmembrane helix</keyword>
<feature type="transmembrane region" description="Helical" evidence="1">
    <location>
        <begin position="22"/>
        <end position="47"/>
    </location>
</feature>
<dbReference type="EMBL" id="CP031310">
    <property type="protein sequence ID" value="QCC52098.1"/>
    <property type="molecule type" value="Genomic_DNA"/>
</dbReference>
<feature type="transmembrane region" description="Helical" evidence="1">
    <location>
        <begin position="95"/>
        <end position="118"/>
    </location>
</feature>
<organism evidence="3 4">
    <name type="scientific">Halapricum salinum</name>
    <dbReference type="NCBI Taxonomy" id="1457250"/>
    <lineage>
        <taxon>Archaea</taxon>
        <taxon>Methanobacteriati</taxon>
        <taxon>Methanobacteriota</taxon>
        <taxon>Stenosarchaea group</taxon>
        <taxon>Halobacteria</taxon>
        <taxon>Halobacteriales</taxon>
        <taxon>Haloarculaceae</taxon>
        <taxon>Halapricum</taxon>
    </lineage>
</organism>
<dbReference type="InterPro" id="IPR043717">
    <property type="entry name" value="DUF5658"/>
</dbReference>
<dbReference type="KEGG" id="hsn:DV733_13065"/>
<dbReference type="Pfam" id="PF18902">
    <property type="entry name" value="DUF5658"/>
    <property type="match status" value="1"/>
</dbReference>
<feature type="domain" description="DUF5658" evidence="2">
    <location>
        <begin position="27"/>
        <end position="120"/>
    </location>
</feature>
<dbReference type="OrthoDB" id="270892at2157"/>
<dbReference type="AlphaFoldDB" id="A0A4D6HG42"/>
<accession>A0A4D6HG42</accession>
<evidence type="ECO:0000259" key="2">
    <source>
        <dbReference type="Pfam" id="PF18902"/>
    </source>
</evidence>
<dbReference type="Proteomes" id="UP000296706">
    <property type="component" value="Chromosome"/>
</dbReference>
<name>A0A4D6HG42_9EURY</name>
<keyword evidence="4" id="KW-1185">Reference proteome</keyword>
<gene>
    <name evidence="3" type="ORF">DV733_13065</name>
</gene>
<evidence type="ECO:0000313" key="3">
    <source>
        <dbReference type="EMBL" id="QCC52098.1"/>
    </source>
</evidence>
<sequence length="121" mass="13210">MEAAEAEWLTLERSPFDVDSLWTVWLVALATYGVGDVVTTIAIVWFMPLYAEANPLIQFAVEIFGGGGFLALKLLVFYAVLGISLWAGLPERDRLMFYGPPLVLAVVGVLVTANNLALMFA</sequence>
<keyword evidence="1" id="KW-0812">Transmembrane</keyword>
<evidence type="ECO:0000256" key="1">
    <source>
        <dbReference type="SAM" id="Phobius"/>
    </source>
</evidence>
<evidence type="ECO:0000313" key="4">
    <source>
        <dbReference type="Proteomes" id="UP000296706"/>
    </source>
</evidence>
<keyword evidence="1" id="KW-0472">Membrane</keyword>
<feature type="transmembrane region" description="Helical" evidence="1">
    <location>
        <begin position="59"/>
        <end position="89"/>
    </location>
</feature>
<reference evidence="3 4" key="1">
    <citation type="journal article" date="2019" name="Nat. Commun.">
        <title>A new type of DNA phosphorothioation-based antiviral system in archaea.</title>
        <authorList>
            <person name="Xiong L."/>
            <person name="Liu S."/>
            <person name="Chen S."/>
            <person name="Xiao Y."/>
            <person name="Zhu B."/>
            <person name="Gao Y."/>
            <person name="Zhang Y."/>
            <person name="Chen B."/>
            <person name="Luo J."/>
            <person name="Deng Z."/>
            <person name="Chen X."/>
            <person name="Wang L."/>
            <person name="Chen S."/>
        </authorList>
    </citation>
    <scope>NUCLEOTIDE SEQUENCE [LARGE SCALE GENOMIC DNA]</scope>
    <source>
        <strain evidence="3 4">CBA1105</strain>
    </source>
</reference>
<protein>
    <recommendedName>
        <fullName evidence="2">DUF5658 domain-containing protein</fullName>
    </recommendedName>
</protein>
<proteinExistence type="predicted"/>
<dbReference type="GeneID" id="39848808"/>
<dbReference type="RefSeq" id="WP_049992426.1">
    <property type="nucleotide sequence ID" value="NZ_CP031310.1"/>
</dbReference>